<organism evidence="2">
    <name type="scientific">Amphimedon queenslandica</name>
    <name type="common">Sponge</name>
    <dbReference type="NCBI Taxonomy" id="400682"/>
    <lineage>
        <taxon>Eukaryota</taxon>
        <taxon>Metazoa</taxon>
        <taxon>Porifera</taxon>
        <taxon>Demospongiae</taxon>
        <taxon>Heteroscleromorpha</taxon>
        <taxon>Haplosclerida</taxon>
        <taxon>Niphatidae</taxon>
        <taxon>Amphimedon</taxon>
    </lineage>
</organism>
<proteinExistence type="predicted"/>
<evidence type="ECO:0000313" key="2">
    <source>
        <dbReference type="EnsemblMetazoa" id="Aqu2.1.39028_001"/>
    </source>
</evidence>
<dbReference type="InParanoid" id="A0A1X7VGE4"/>
<dbReference type="EnsemblMetazoa" id="Aqu2.1.39028_001">
    <property type="protein sequence ID" value="Aqu2.1.39028_001"/>
    <property type="gene ID" value="Aqu2.1.39028"/>
</dbReference>
<sequence>MEREDLDFKDTRPSDRVGCVNPGMGSILSVFQHGWPMVPGREDKPHKLPGAFSSYTGTEILCETENQPIRPIKDRQHNSCCLHQQPRRDSIESTDFPNTKFVDVVSREEQSHPSTTPPRSIEQGSRHGIKDYEGQIRLKTASRVFLKIDEIYGPLEVDLFAPISAIAISAGGQIHLQRPQMLSARTGVG</sequence>
<name>A0A1X7VGE4_AMPQE</name>
<reference evidence="2" key="1">
    <citation type="submission" date="2017-05" db="UniProtKB">
        <authorList>
            <consortium name="EnsemblMetazoa"/>
        </authorList>
    </citation>
    <scope>IDENTIFICATION</scope>
</reference>
<protein>
    <submittedName>
        <fullName evidence="2">Uncharacterized protein</fullName>
    </submittedName>
</protein>
<dbReference type="AlphaFoldDB" id="A0A1X7VGE4"/>
<accession>A0A1X7VGE4</accession>
<feature type="region of interest" description="Disordered" evidence="1">
    <location>
        <begin position="106"/>
        <end position="128"/>
    </location>
</feature>
<evidence type="ECO:0000256" key="1">
    <source>
        <dbReference type="SAM" id="MobiDB-lite"/>
    </source>
</evidence>